<reference evidence="1" key="1">
    <citation type="journal article" date="2019" name="bioRxiv">
        <title>The Genome of the Zebra Mussel, Dreissena polymorpha: A Resource for Invasive Species Research.</title>
        <authorList>
            <person name="McCartney M.A."/>
            <person name="Auch B."/>
            <person name="Kono T."/>
            <person name="Mallez S."/>
            <person name="Zhang Y."/>
            <person name="Obille A."/>
            <person name="Becker A."/>
            <person name="Abrahante J.E."/>
            <person name="Garbe J."/>
            <person name="Badalamenti J.P."/>
            <person name="Herman A."/>
            <person name="Mangelson H."/>
            <person name="Liachko I."/>
            <person name="Sullivan S."/>
            <person name="Sone E.D."/>
            <person name="Koren S."/>
            <person name="Silverstein K.A.T."/>
            <person name="Beckman K.B."/>
            <person name="Gohl D.M."/>
        </authorList>
    </citation>
    <scope>NUCLEOTIDE SEQUENCE</scope>
    <source>
        <strain evidence="1">Duluth1</strain>
        <tissue evidence="1">Whole animal</tissue>
    </source>
</reference>
<dbReference type="EMBL" id="JAIWYP010000013">
    <property type="protein sequence ID" value="KAH3714631.1"/>
    <property type="molecule type" value="Genomic_DNA"/>
</dbReference>
<protein>
    <submittedName>
        <fullName evidence="1">Uncharacterized protein</fullName>
    </submittedName>
</protein>
<dbReference type="AlphaFoldDB" id="A0A9D4BZX2"/>
<proteinExistence type="predicted"/>
<organism evidence="1 2">
    <name type="scientific">Dreissena polymorpha</name>
    <name type="common">Zebra mussel</name>
    <name type="synonym">Mytilus polymorpha</name>
    <dbReference type="NCBI Taxonomy" id="45954"/>
    <lineage>
        <taxon>Eukaryota</taxon>
        <taxon>Metazoa</taxon>
        <taxon>Spiralia</taxon>
        <taxon>Lophotrochozoa</taxon>
        <taxon>Mollusca</taxon>
        <taxon>Bivalvia</taxon>
        <taxon>Autobranchia</taxon>
        <taxon>Heteroconchia</taxon>
        <taxon>Euheterodonta</taxon>
        <taxon>Imparidentia</taxon>
        <taxon>Neoheterodontei</taxon>
        <taxon>Myida</taxon>
        <taxon>Dreissenoidea</taxon>
        <taxon>Dreissenidae</taxon>
        <taxon>Dreissena</taxon>
    </lineage>
</organism>
<gene>
    <name evidence="1" type="ORF">DPMN_057316</name>
</gene>
<comment type="caution">
    <text evidence="1">The sequence shown here is derived from an EMBL/GenBank/DDBJ whole genome shotgun (WGS) entry which is preliminary data.</text>
</comment>
<keyword evidence="2" id="KW-1185">Reference proteome</keyword>
<sequence length="83" mass="9244">MRQRPEGVNLGLKDAVIMWQGYGGLSLLDVVGILKTLKKVAEIPDLIKLHCGGNDFTVPIPRYFFGSVLGELRDPVNIFKDLF</sequence>
<reference evidence="1" key="2">
    <citation type="submission" date="2020-11" db="EMBL/GenBank/DDBJ databases">
        <authorList>
            <person name="McCartney M.A."/>
            <person name="Auch B."/>
            <person name="Kono T."/>
            <person name="Mallez S."/>
            <person name="Becker A."/>
            <person name="Gohl D.M."/>
            <person name="Silverstein K.A.T."/>
            <person name="Koren S."/>
            <person name="Bechman K.B."/>
            <person name="Herman A."/>
            <person name="Abrahante J.E."/>
            <person name="Garbe J."/>
        </authorList>
    </citation>
    <scope>NUCLEOTIDE SEQUENCE</scope>
    <source>
        <strain evidence="1">Duluth1</strain>
        <tissue evidence="1">Whole animal</tissue>
    </source>
</reference>
<name>A0A9D4BZX2_DREPO</name>
<evidence type="ECO:0000313" key="2">
    <source>
        <dbReference type="Proteomes" id="UP000828390"/>
    </source>
</evidence>
<evidence type="ECO:0000313" key="1">
    <source>
        <dbReference type="EMBL" id="KAH3714631.1"/>
    </source>
</evidence>
<dbReference type="Proteomes" id="UP000828390">
    <property type="component" value="Unassembled WGS sequence"/>
</dbReference>
<accession>A0A9D4BZX2</accession>